<dbReference type="SUPFAM" id="SSF117987">
    <property type="entry name" value="CRISPR-associated protein"/>
    <property type="match status" value="2"/>
</dbReference>
<dbReference type="Gene3D" id="3.30.70.1200">
    <property type="entry name" value="Crispr-associated protein, domain 1"/>
    <property type="match status" value="1"/>
</dbReference>
<dbReference type="CDD" id="cd09727">
    <property type="entry name" value="Cas6_I-E"/>
    <property type="match status" value="1"/>
</dbReference>
<evidence type="ECO:0000313" key="2">
    <source>
        <dbReference type="Proteomes" id="UP000324252"/>
    </source>
</evidence>
<dbReference type="InterPro" id="IPR010179">
    <property type="entry name" value="CRISPR-assoc_prot_Cse3"/>
</dbReference>
<dbReference type="SMART" id="SM01101">
    <property type="entry name" value="CRISPR_assoc"/>
    <property type="match status" value="1"/>
</dbReference>
<dbReference type="NCBIfam" id="TIGR01907">
    <property type="entry name" value="casE_Cse3"/>
    <property type="match status" value="1"/>
</dbReference>
<organism evidence="1 2">
    <name type="scientific">Lutimaribacter pacificus</name>
    <dbReference type="NCBI Taxonomy" id="391948"/>
    <lineage>
        <taxon>Bacteria</taxon>
        <taxon>Pseudomonadati</taxon>
        <taxon>Pseudomonadota</taxon>
        <taxon>Alphaproteobacteria</taxon>
        <taxon>Rhodobacterales</taxon>
        <taxon>Roseobacteraceae</taxon>
        <taxon>Lutimaribacter</taxon>
    </lineage>
</organism>
<keyword evidence="2" id="KW-1185">Reference proteome</keyword>
<dbReference type="Gene3D" id="3.30.70.1210">
    <property type="entry name" value="Crispr-associated protein, domain 2"/>
    <property type="match status" value="1"/>
</dbReference>
<dbReference type="Pfam" id="PF08798">
    <property type="entry name" value="CRISPR_assoc"/>
    <property type="match status" value="1"/>
</dbReference>
<proteinExistence type="predicted"/>
<protein>
    <submittedName>
        <fullName evidence="1">CRISPR system Cascade subunit CasE</fullName>
    </submittedName>
</protein>
<name>A0A1H0L302_9RHOB</name>
<reference evidence="1 2" key="1">
    <citation type="submission" date="2016-11" db="EMBL/GenBank/DDBJ databases">
        <authorList>
            <person name="Varghese N."/>
            <person name="Submissions S."/>
        </authorList>
    </citation>
    <scope>NUCLEOTIDE SEQUENCE [LARGE SCALE GENOMIC DNA]</scope>
    <source>
        <strain evidence="1 2">DSM 29620</strain>
    </source>
</reference>
<dbReference type="EMBL" id="FQZZ01000008">
    <property type="protein sequence ID" value="SHK71450.1"/>
    <property type="molecule type" value="Genomic_DNA"/>
</dbReference>
<dbReference type="Proteomes" id="UP000324252">
    <property type="component" value="Unassembled WGS sequence"/>
</dbReference>
<sequence>MMYLSRLRLSRDPKVAALNALLDPTAESERLDAHHRLIWSAFAGDPQATRDFLWREEGQGVFLVQSVRPPESSPVFDPPDVREHLPDLRVGDRLSFLLRANATRDLRGEKRRRVDVVMHLLHDLPKDQRNGKRMDLATEAAAQWMAGQGSRAGFVPDRTDVQDYRTVTLPGYKGRRRGEPRFGILDLTGQITVTDPDAFLQKLAQGFGRAKGFGCGLMLIRRA</sequence>
<dbReference type="RefSeq" id="WP_149789089.1">
    <property type="nucleotide sequence ID" value="NZ_FNIO01000007.1"/>
</dbReference>
<evidence type="ECO:0000313" key="1">
    <source>
        <dbReference type="EMBL" id="SHK71450.1"/>
    </source>
</evidence>
<dbReference type="OrthoDB" id="9795689at2"/>
<gene>
    <name evidence="1" type="ORF">SAMN05444142_10872</name>
</gene>
<accession>A0A1H0L302</accession>
<dbReference type="AlphaFoldDB" id="A0A1H0L302"/>